<dbReference type="AlphaFoldDB" id="A0A837D709"/>
<evidence type="ECO:0000313" key="2">
    <source>
        <dbReference type="Proteomes" id="UP000030848"/>
    </source>
</evidence>
<dbReference type="Proteomes" id="UP000030848">
    <property type="component" value="Unassembled WGS sequence"/>
</dbReference>
<sequence length="120" mass="13367">MEAEDDLLAVWCAALPELRTQARNNGVLDRLDRDIARVRAGAAVRQLVLKWMPTDSDGTYRSWSDRPFFGLVGLPGMNRDLPVGAGTYGCPRDRCGRNASRDEHGHLPWCAAFDEPMRPA</sequence>
<reference evidence="1 2" key="1">
    <citation type="submission" date="2014-10" db="EMBL/GenBank/DDBJ databases">
        <title>Genome sequence of Micropolyspora internatus JCM3315.</title>
        <authorList>
            <person name="Shin S.-K."/>
            <person name="Yi H."/>
        </authorList>
    </citation>
    <scope>NUCLEOTIDE SEQUENCE [LARGE SCALE GENOMIC DNA]</scope>
    <source>
        <strain evidence="1 2">JCM 3315</strain>
    </source>
</reference>
<dbReference type="OrthoDB" id="3632864at2"/>
<gene>
    <name evidence="1" type="ORF">MINT15_35720</name>
</gene>
<dbReference type="OMA" id="CPRERCD"/>
<comment type="caution">
    <text evidence="1">The sequence shown here is derived from an EMBL/GenBank/DDBJ whole genome shotgun (WGS) entry which is preliminary data.</text>
</comment>
<name>A0A837D709_9PSEU</name>
<protein>
    <submittedName>
        <fullName evidence="1">Uncharacterized protein</fullName>
    </submittedName>
</protein>
<dbReference type="EMBL" id="JRZE01000006">
    <property type="protein sequence ID" value="KHF43370.1"/>
    <property type="molecule type" value="Genomic_DNA"/>
</dbReference>
<organism evidence="1 2">
    <name type="scientific">Saccharomonospora viridis</name>
    <dbReference type="NCBI Taxonomy" id="1852"/>
    <lineage>
        <taxon>Bacteria</taxon>
        <taxon>Bacillati</taxon>
        <taxon>Actinomycetota</taxon>
        <taxon>Actinomycetes</taxon>
        <taxon>Pseudonocardiales</taxon>
        <taxon>Pseudonocardiaceae</taxon>
        <taxon>Saccharomonospora</taxon>
    </lineage>
</organism>
<dbReference type="RefSeq" id="WP_015786441.1">
    <property type="nucleotide sequence ID" value="NZ_CALJZO010000019.1"/>
</dbReference>
<accession>A0A837D709</accession>
<proteinExistence type="predicted"/>
<evidence type="ECO:0000313" key="1">
    <source>
        <dbReference type="EMBL" id="KHF43370.1"/>
    </source>
</evidence>